<evidence type="ECO:0000256" key="9">
    <source>
        <dbReference type="ARBA" id="ARBA00023157"/>
    </source>
</evidence>
<dbReference type="PROSITE" id="PS01186">
    <property type="entry name" value="EGF_2"/>
    <property type="match status" value="2"/>
</dbReference>
<keyword evidence="5 11" id="KW-0245">EGF-like domain</keyword>
<dbReference type="InterPro" id="IPR018097">
    <property type="entry name" value="EGF_Ca-bd_CS"/>
</dbReference>
<dbReference type="Proteomes" id="UP000694580">
    <property type="component" value="Chromosome 3"/>
</dbReference>
<keyword evidence="16" id="KW-1185">Reference proteome</keyword>
<feature type="disulfide bond" evidence="11">
    <location>
        <begin position="172"/>
        <end position="182"/>
    </location>
</feature>
<evidence type="ECO:0000256" key="4">
    <source>
        <dbReference type="ARBA" id="ARBA00022530"/>
    </source>
</evidence>
<dbReference type="InterPro" id="IPR055088">
    <property type="entry name" value="Fibulin_C"/>
</dbReference>
<gene>
    <name evidence="15" type="primary">LOC114785796</name>
</gene>
<keyword evidence="10" id="KW-0325">Glycoprotein</keyword>
<evidence type="ECO:0000256" key="1">
    <source>
        <dbReference type="ARBA" id="ARBA00004498"/>
    </source>
</evidence>
<evidence type="ECO:0000313" key="16">
    <source>
        <dbReference type="Proteomes" id="UP000694580"/>
    </source>
</evidence>
<feature type="domain" description="EGF-like" evidence="14">
    <location>
        <begin position="168"/>
        <end position="207"/>
    </location>
</feature>
<reference evidence="15" key="2">
    <citation type="submission" date="2025-08" db="UniProtKB">
        <authorList>
            <consortium name="Ensembl"/>
        </authorList>
    </citation>
    <scope>IDENTIFICATION</scope>
</reference>
<protein>
    <recommendedName>
        <fullName evidence="14">EGF-like domain-containing protein</fullName>
    </recommendedName>
</protein>
<name>A0AAY3ZXX0_9TELE</name>
<dbReference type="PANTHER" id="PTHR24050:SF28">
    <property type="entry name" value="UROMODULIN-LIKE"/>
    <property type="match status" value="1"/>
</dbReference>
<dbReference type="Pfam" id="PF22914">
    <property type="entry name" value="Fibulin_C"/>
    <property type="match status" value="1"/>
</dbReference>
<dbReference type="InterPro" id="IPR001881">
    <property type="entry name" value="EGF-like_Ca-bd_dom"/>
</dbReference>
<dbReference type="InterPro" id="IPR049883">
    <property type="entry name" value="NOTCH1_EGF-like"/>
</dbReference>
<keyword evidence="9 11" id="KW-1015">Disulfide bond</keyword>
<comment type="caution">
    <text evidence="11">Lacks conserved residue(s) required for the propagation of feature annotation.</text>
</comment>
<feature type="domain" description="EGF-like" evidence="14">
    <location>
        <begin position="233"/>
        <end position="272"/>
    </location>
</feature>
<keyword evidence="3" id="KW-0964">Secreted</keyword>
<dbReference type="GO" id="GO:0005509">
    <property type="term" value="F:calcium ion binding"/>
    <property type="evidence" value="ECO:0007669"/>
    <property type="project" value="InterPro"/>
</dbReference>
<dbReference type="InterPro" id="IPR052235">
    <property type="entry name" value="Nephronectin_domain"/>
</dbReference>
<dbReference type="InterPro" id="IPR000152">
    <property type="entry name" value="EGF-type_Asp/Asn_hydroxyl_site"/>
</dbReference>
<keyword evidence="8" id="KW-0106">Calcium</keyword>
<dbReference type="AlphaFoldDB" id="A0AAY3ZXX0"/>
<evidence type="ECO:0000259" key="14">
    <source>
        <dbReference type="PROSITE" id="PS50026"/>
    </source>
</evidence>
<comment type="subcellular location">
    <subcellularLocation>
        <location evidence="1">Secreted</location>
        <location evidence="1">Extracellular space</location>
        <location evidence="1">Extracellular matrix</location>
    </subcellularLocation>
</comment>
<keyword evidence="6 13" id="KW-0732">Signal</keyword>
<evidence type="ECO:0000256" key="10">
    <source>
        <dbReference type="ARBA" id="ARBA00023180"/>
    </source>
</evidence>
<keyword evidence="12" id="KW-1133">Transmembrane helix</keyword>
<feature type="signal peptide" evidence="13">
    <location>
        <begin position="1"/>
        <end position="21"/>
    </location>
</feature>
<dbReference type="SUPFAM" id="SSF57196">
    <property type="entry name" value="EGF/Laminin"/>
    <property type="match status" value="2"/>
</dbReference>
<dbReference type="PROSITE" id="PS00010">
    <property type="entry name" value="ASX_HYDROXYL"/>
    <property type="match status" value="2"/>
</dbReference>
<proteinExistence type="inferred from homology"/>
<dbReference type="Ensembl" id="ENSDCDT00010001395.1">
    <property type="protein sequence ID" value="ENSDCDP00010001334.1"/>
    <property type="gene ID" value="ENSDCDG00010000702.1"/>
</dbReference>
<evidence type="ECO:0000256" key="5">
    <source>
        <dbReference type="ARBA" id="ARBA00022536"/>
    </source>
</evidence>
<evidence type="ECO:0000256" key="3">
    <source>
        <dbReference type="ARBA" id="ARBA00022525"/>
    </source>
</evidence>
<evidence type="ECO:0000256" key="6">
    <source>
        <dbReference type="ARBA" id="ARBA00022729"/>
    </source>
</evidence>
<dbReference type="PROSITE" id="PS01187">
    <property type="entry name" value="EGF_CA"/>
    <property type="match status" value="2"/>
</dbReference>
<comment type="similarity">
    <text evidence="2">Belongs to the fibulin family.</text>
</comment>
<feature type="transmembrane region" description="Helical" evidence="12">
    <location>
        <begin position="28"/>
        <end position="46"/>
    </location>
</feature>
<dbReference type="FunFam" id="2.10.25.10:FF:000014">
    <property type="entry name" value="Latent-transforming growth factor beta-binding protein 3"/>
    <property type="match status" value="1"/>
</dbReference>
<feature type="chain" id="PRO_5044193636" description="EGF-like domain-containing protein" evidence="13">
    <location>
        <begin position="22"/>
        <end position="424"/>
    </location>
</feature>
<sequence>YYFTCVCVCVCVLAMLFPGSTQKLLELMMMMMMMMTMTMMMMMMMMTMLCCHRSDIDECETLPDACKGNMRCVNHYGGYLCLPHNARIVVDSGEEDQDVPGPAQRDTPASGRCAAGFAPDDHGYCRGESGHCVGTVLCSVAPRDSNRQPSDYGAASLTASPPLTQCPYVDECATRNPCHHRCANVVGSFVCRCERGFELGSDLVTCEGNRVSRQRSQTIRNQVSDVLCVCATDVDECSFSVNVCQGRCANSPGRYACSCPAGYVLQGTRACKDVNECDLGQVCHEDQMCWNYNGGYQCYPRNPCHGPYVKTGDGRCSCQSSSECQRLPSSIVYRYMSVLSGRAVPSDIFQIQATSVFPNMVNTFRIKAGNERVGDTSAMLVMTKSLQGPREQVVDLEMITQNTGLNYRSSSLLRLTIVVGPYPY</sequence>
<evidence type="ECO:0000256" key="13">
    <source>
        <dbReference type="SAM" id="SignalP"/>
    </source>
</evidence>
<reference evidence="15" key="3">
    <citation type="submission" date="2025-09" db="UniProtKB">
        <authorList>
            <consortium name="Ensembl"/>
        </authorList>
    </citation>
    <scope>IDENTIFICATION</scope>
</reference>
<dbReference type="SMART" id="SM00181">
    <property type="entry name" value="EGF"/>
    <property type="match status" value="3"/>
</dbReference>
<evidence type="ECO:0000256" key="7">
    <source>
        <dbReference type="ARBA" id="ARBA00022737"/>
    </source>
</evidence>
<dbReference type="GeneTree" id="ENSGT00940000157837"/>
<keyword evidence="12" id="KW-0472">Membrane</keyword>
<keyword evidence="12" id="KW-0812">Transmembrane</keyword>
<dbReference type="PROSITE" id="PS50026">
    <property type="entry name" value="EGF_3"/>
    <property type="match status" value="2"/>
</dbReference>
<evidence type="ECO:0000313" key="15">
    <source>
        <dbReference type="Ensembl" id="ENSDCDP00010001334.1"/>
    </source>
</evidence>
<dbReference type="Gene3D" id="2.10.25.10">
    <property type="entry name" value="Laminin"/>
    <property type="match status" value="3"/>
</dbReference>
<dbReference type="SMART" id="SM00179">
    <property type="entry name" value="EGF_CA"/>
    <property type="match status" value="4"/>
</dbReference>
<dbReference type="Pfam" id="PF07645">
    <property type="entry name" value="EGF_CA"/>
    <property type="match status" value="4"/>
</dbReference>
<dbReference type="CDD" id="cd00054">
    <property type="entry name" value="EGF_CA"/>
    <property type="match status" value="3"/>
</dbReference>
<organism evidence="15 16">
    <name type="scientific">Denticeps clupeoides</name>
    <name type="common">denticle herring</name>
    <dbReference type="NCBI Taxonomy" id="299321"/>
    <lineage>
        <taxon>Eukaryota</taxon>
        <taxon>Metazoa</taxon>
        <taxon>Chordata</taxon>
        <taxon>Craniata</taxon>
        <taxon>Vertebrata</taxon>
        <taxon>Euteleostomi</taxon>
        <taxon>Actinopterygii</taxon>
        <taxon>Neopterygii</taxon>
        <taxon>Teleostei</taxon>
        <taxon>Clupei</taxon>
        <taxon>Clupeiformes</taxon>
        <taxon>Denticipitoidei</taxon>
        <taxon>Denticipitidae</taxon>
        <taxon>Denticeps</taxon>
    </lineage>
</organism>
<keyword evidence="4" id="KW-0272">Extracellular matrix</keyword>
<keyword evidence="7" id="KW-0677">Repeat</keyword>
<evidence type="ECO:0000256" key="12">
    <source>
        <dbReference type="SAM" id="Phobius"/>
    </source>
</evidence>
<evidence type="ECO:0000256" key="2">
    <source>
        <dbReference type="ARBA" id="ARBA00006127"/>
    </source>
</evidence>
<reference evidence="15 16" key="1">
    <citation type="submission" date="2020-06" db="EMBL/GenBank/DDBJ databases">
        <authorList>
            <consortium name="Wellcome Sanger Institute Data Sharing"/>
        </authorList>
    </citation>
    <scope>NUCLEOTIDE SEQUENCE [LARGE SCALE GENOMIC DNA]</scope>
</reference>
<evidence type="ECO:0000256" key="8">
    <source>
        <dbReference type="ARBA" id="ARBA00022837"/>
    </source>
</evidence>
<evidence type="ECO:0000256" key="11">
    <source>
        <dbReference type="PROSITE-ProRule" id="PRU00076"/>
    </source>
</evidence>
<dbReference type="InterPro" id="IPR000742">
    <property type="entry name" value="EGF"/>
</dbReference>
<accession>A0AAY3ZXX0</accession>
<dbReference type="PANTHER" id="PTHR24050">
    <property type="entry name" value="PA14 DOMAIN-CONTAINING PROTEIN"/>
    <property type="match status" value="1"/>
</dbReference>